<dbReference type="Proteomes" id="UP000000485">
    <property type="component" value="Chromosome"/>
</dbReference>
<evidence type="ECO:0000313" key="1">
    <source>
        <dbReference type="EMBL" id="AEI10754.1"/>
    </source>
</evidence>
<protein>
    <submittedName>
        <fullName evidence="1">Uncharacterized protein</fullName>
    </submittedName>
</protein>
<name>F8A3J0_CELGA</name>
<proteinExistence type="predicted"/>
<dbReference type="STRING" id="593907.Celgi_0228"/>
<dbReference type="AlphaFoldDB" id="F8A3J0"/>
<organism evidence="1 2">
    <name type="scientific">Cellulomonas gilvus (strain ATCC 13127 / NRRL B-14078)</name>
    <name type="common">Cellvibrio gilvus</name>
    <dbReference type="NCBI Taxonomy" id="593907"/>
    <lineage>
        <taxon>Bacteria</taxon>
        <taxon>Bacillati</taxon>
        <taxon>Actinomycetota</taxon>
        <taxon>Actinomycetes</taxon>
        <taxon>Micrococcales</taxon>
        <taxon>Cellulomonadaceae</taxon>
        <taxon>Cellulomonas</taxon>
    </lineage>
</organism>
<sequence length="147" mass="16725">MNGRLCEPLEGGEKRFALTLIQRGEVGGIRGLNVPRGQICQLDSASSRCQRYRSPIFRVRFPANIALRFECPEYLRGHHYVEFRVLRKVALAHRLGAIHPRQRREKHILDVRQVVRGESCANVPLPGVGCSPQREPHTRLRVGMPSI</sequence>
<keyword evidence="2" id="KW-1185">Reference proteome</keyword>
<gene>
    <name evidence="1" type="ordered locus">Celgi_0228</name>
</gene>
<dbReference type="HOGENOM" id="CLU_1764734_0_0_11"/>
<accession>F8A3J0</accession>
<dbReference type="EMBL" id="CP002665">
    <property type="protein sequence ID" value="AEI10754.1"/>
    <property type="molecule type" value="Genomic_DNA"/>
</dbReference>
<evidence type="ECO:0000313" key="2">
    <source>
        <dbReference type="Proteomes" id="UP000000485"/>
    </source>
</evidence>
<dbReference type="KEGG" id="cga:Celgi_0228"/>
<reference evidence="2" key="1">
    <citation type="submission" date="2011-04" db="EMBL/GenBank/DDBJ databases">
        <title>Complete sequence of Cellvibrio gilvus ATCC 13127.</title>
        <authorList>
            <person name="Lucas S."/>
            <person name="Han J."/>
            <person name="Lapidus A."/>
            <person name="Cheng J.-F."/>
            <person name="Goodwin L."/>
            <person name="Pitluck S."/>
            <person name="Peters L."/>
            <person name="Munk A."/>
            <person name="Detter J.C."/>
            <person name="Han C."/>
            <person name="Tapia R."/>
            <person name="Land M."/>
            <person name="Hauser L."/>
            <person name="Kyrpides N."/>
            <person name="Ivanova N."/>
            <person name="Ovchinnikova G."/>
            <person name="Pagani I."/>
            <person name="Mead D."/>
            <person name="Brumm P."/>
            <person name="Woyke T."/>
        </authorList>
    </citation>
    <scope>NUCLEOTIDE SEQUENCE [LARGE SCALE GENOMIC DNA]</scope>
    <source>
        <strain evidence="2">ATCC 13127 / NRRL B-14078</strain>
    </source>
</reference>